<dbReference type="RefSeq" id="WP_194561351.1">
    <property type="nucleotide sequence ID" value="NZ_JADKPV010000001.1"/>
</dbReference>
<feature type="transmembrane region" description="Helical" evidence="9">
    <location>
        <begin position="86"/>
        <end position="109"/>
    </location>
</feature>
<keyword evidence="3 9" id="KW-0645">Protease</keyword>
<dbReference type="PANTHER" id="PTHR33695">
    <property type="entry name" value="LIPOPROTEIN SIGNAL PEPTIDASE"/>
    <property type="match status" value="1"/>
</dbReference>
<comment type="catalytic activity">
    <reaction evidence="9 10">
        <text>Release of signal peptides from bacterial membrane prolipoproteins. Hydrolyzes -Xaa-Yaa-Zaa-|-(S,diacylglyceryl)Cys-, in which Xaa is hydrophobic (preferably Leu), and Yaa (Ala or Ser) and Zaa (Gly or Ala) have small, neutral side chains.</text>
        <dbReference type="EC" id="3.4.23.36"/>
    </reaction>
</comment>
<evidence type="ECO:0000256" key="9">
    <source>
        <dbReference type="HAMAP-Rule" id="MF_00161"/>
    </source>
</evidence>
<dbReference type="HAMAP" id="MF_00161">
    <property type="entry name" value="LspA"/>
    <property type="match status" value="1"/>
</dbReference>
<dbReference type="GO" id="GO:0004190">
    <property type="term" value="F:aspartic-type endopeptidase activity"/>
    <property type="evidence" value="ECO:0007669"/>
    <property type="project" value="UniProtKB-UniRule"/>
</dbReference>
<evidence type="ECO:0000256" key="3">
    <source>
        <dbReference type="ARBA" id="ARBA00022670"/>
    </source>
</evidence>
<comment type="pathway">
    <text evidence="9">Protein modification; lipoprotein biosynthesis (signal peptide cleavage).</text>
</comment>
<protein>
    <recommendedName>
        <fullName evidence="9">Lipoprotein signal peptidase</fullName>
        <ecNumber evidence="9">3.4.23.36</ecNumber>
    </recommendedName>
    <alternativeName>
        <fullName evidence="9">Prolipoprotein signal peptidase</fullName>
    </alternativeName>
    <alternativeName>
        <fullName evidence="9">Signal peptidase II</fullName>
        <shortName evidence="9">SPase II</shortName>
    </alternativeName>
</protein>
<dbReference type="AlphaFoldDB" id="A0A8J7G407"/>
<dbReference type="Pfam" id="PF01252">
    <property type="entry name" value="Peptidase_A8"/>
    <property type="match status" value="1"/>
</dbReference>
<dbReference type="Proteomes" id="UP000622653">
    <property type="component" value="Unassembled WGS sequence"/>
</dbReference>
<dbReference type="EC" id="3.4.23.36" evidence="9"/>
<sequence length="160" mass="18118">MRTIAYYVIALIVIIADQWSKRLVVQQMEIGERIEVIPGYVSILSHRNSGAAWGMLEGKMAFFYVVTIFVVGGLLYYFYKEAKHDTLLSVAIMLLVGGAIGNFIDRVLYQHVVDFISVWIPVIDYNFPIFNIADAALTIGVILLIIHMVFEEKLKSKVKS</sequence>
<dbReference type="GO" id="GO:0006508">
    <property type="term" value="P:proteolysis"/>
    <property type="evidence" value="ECO:0007669"/>
    <property type="project" value="UniProtKB-KW"/>
</dbReference>
<reference evidence="12" key="1">
    <citation type="submission" date="2020-11" db="EMBL/GenBank/DDBJ databases">
        <title>Multidrug resistant novel bacterium Savagea serpentis sp. nov., isolated from the scats of a vine snake (Ahaetulla nasuta).</title>
        <authorList>
            <person name="Venkata Ramana V."/>
            <person name="Vikas Patil S."/>
            <person name="Yogita Lugani V."/>
        </authorList>
    </citation>
    <scope>NUCLEOTIDE SEQUENCE</scope>
    <source>
        <strain evidence="12">SN6</strain>
    </source>
</reference>
<dbReference type="EMBL" id="JADKPV010000001">
    <property type="protein sequence ID" value="MBF4499876.1"/>
    <property type="molecule type" value="Genomic_DNA"/>
</dbReference>
<evidence type="ECO:0000256" key="2">
    <source>
        <dbReference type="ARBA" id="ARBA00022475"/>
    </source>
</evidence>
<evidence type="ECO:0000256" key="4">
    <source>
        <dbReference type="ARBA" id="ARBA00022692"/>
    </source>
</evidence>
<evidence type="ECO:0000256" key="7">
    <source>
        <dbReference type="ARBA" id="ARBA00022989"/>
    </source>
</evidence>
<dbReference type="PROSITE" id="PS00855">
    <property type="entry name" value="SPASE_II"/>
    <property type="match status" value="1"/>
</dbReference>
<feature type="active site" evidence="9">
    <location>
        <position position="134"/>
    </location>
</feature>
<comment type="caution">
    <text evidence="9">Lacks conserved residue(s) required for the propagation of feature annotation.</text>
</comment>
<keyword evidence="8 9" id="KW-0472">Membrane</keyword>
<feature type="transmembrane region" description="Helical" evidence="9">
    <location>
        <begin position="129"/>
        <end position="150"/>
    </location>
</feature>
<comment type="caution">
    <text evidence="12">The sequence shown here is derived from an EMBL/GenBank/DDBJ whole genome shotgun (WGS) entry which is preliminary data.</text>
</comment>
<feature type="active site" evidence="9">
    <location>
        <position position="114"/>
    </location>
</feature>
<evidence type="ECO:0000313" key="13">
    <source>
        <dbReference type="Proteomes" id="UP000622653"/>
    </source>
</evidence>
<dbReference type="NCBIfam" id="TIGR00077">
    <property type="entry name" value="lspA"/>
    <property type="match status" value="1"/>
</dbReference>
<keyword evidence="13" id="KW-1185">Reference proteome</keyword>
<gene>
    <name evidence="9 12" type="primary">lspA</name>
    <name evidence="12" type="ORF">IRY55_00770</name>
</gene>
<dbReference type="GO" id="GO:0005886">
    <property type="term" value="C:plasma membrane"/>
    <property type="evidence" value="ECO:0007669"/>
    <property type="project" value="UniProtKB-SubCell"/>
</dbReference>
<keyword evidence="4 9" id="KW-0812">Transmembrane</keyword>
<evidence type="ECO:0000256" key="5">
    <source>
        <dbReference type="ARBA" id="ARBA00022750"/>
    </source>
</evidence>
<dbReference type="InterPro" id="IPR001872">
    <property type="entry name" value="Peptidase_A8"/>
</dbReference>
<evidence type="ECO:0000256" key="8">
    <source>
        <dbReference type="ARBA" id="ARBA00023136"/>
    </source>
</evidence>
<comment type="subcellular location">
    <subcellularLocation>
        <location evidence="9">Cell membrane</location>
        <topology evidence="9">Multi-pass membrane protein</topology>
    </subcellularLocation>
</comment>
<accession>A0A8J7G407</accession>
<feature type="transmembrane region" description="Helical" evidence="9">
    <location>
        <begin position="61"/>
        <end position="79"/>
    </location>
</feature>
<keyword evidence="7 9" id="KW-1133">Transmembrane helix</keyword>
<evidence type="ECO:0000256" key="6">
    <source>
        <dbReference type="ARBA" id="ARBA00022801"/>
    </source>
</evidence>
<dbReference type="PRINTS" id="PR00781">
    <property type="entry name" value="LIPOSIGPTASE"/>
</dbReference>
<name>A0A8J7G407_9BACL</name>
<evidence type="ECO:0000256" key="11">
    <source>
        <dbReference type="RuleBase" id="RU004181"/>
    </source>
</evidence>
<dbReference type="PANTHER" id="PTHR33695:SF1">
    <property type="entry name" value="LIPOPROTEIN SIGNAL PEPTIDASE"/>
    <property type="match status" value="1"/>
</dbReference>
<comment type="similarity">
    <text evidence="1 9 11">Belongs to the peptidase A8 family.</text>
</comment>
<proteinExistence type="inferred from homology"/>
<keyword evidence="5 9" id="KW-0064">Aspartyl protease</keyword>
<evidence type="ECO:0000313" key="12">
    <source>
        <dbReference type="EMBL" id="MBF4499876.1"/>
    </source>
</evidence>
<evidence type="ECO:0000256" key="10">
    <source>
        <dbReference type="RuleBase" id="RU000594"/>
    </source>
</evidence>
<evidence type="ECO:0000256" key="1">
    <source>
        <dbReference type="ARBA" id="ARBA00006139"/>
    </source>
</evidence>
<keyword evidence="6 9" id="KW-0378">Hydrolase</keyword>
<organism evidence="12 13">
    <name type="scientific">Savagea serpentis</name>
    <dbReference type="NCBI Taxonomy" id="2785297"/>
    <lineage>
        <taxon>Bacteria</taxon>
        <taxon>Bacillati</taxon>
        <taxon>Bacillota</taxon>
        <taxon>Bacilli</taxon>
        <taxon>Bacillales</taxon>
        <taxon>Caryophanaceae</taxon>
        <taxon>Savagea</taxon>
    </lineage>
</organism>
<dbReference type="UniPathway" id="UPA00665"/>
<comment type="function">
    <text evidence="9 10">This protein specifically catalyzes the removal of signal peptides from prolipoproteins.</text>
</comment>
<keyword evidence="2 9" id="KW-1003">Cell membrane</keyword>